<sequence>MTNEIAEQPLAKKSRLENNQKIISNFSFIFAKNKNRMCKRKIQVFVKKYSIFLNGFFAKCYIYIYLNLVNEKVI</sequence>
<evidence type="ECO:0000313" key="3">
    <source>
        <dbReference type="Proteomes" id="UP000276133"/>
    </source>
</evidence>
<dbReference type="AlphaFoldDB" id="A0A3M7RJ16"/>
<evidence type="ECO:0000256" key="1">
    <source>
        <dbReference type="SAM" id="Phobius"/>
    </source>
</evidence>
<dbReference type="Proteomes" id="UP000276133">
    <property type="component" value="Unassembled WGS sequence"/>
</dbReference>
<dbReference type="EMBL" id="REGN01003315">
    <property type="protein sequence ID" value="RNA23305.1"/>
    <property type="molecule type" value="Genomic_DNA"/>
</dbReference>
<reference evidence="2 3" key="1">
    <citation type="journal article" date="2018" name="Sci. Rep.">
        <title>Genomic signatures of local adaptation to the degree of environmental predictability in rotifers.</title>
        <authorList>
            <person name="Franch-Gras L."/>
            <person name="Hahn C."/>
            <person name="Garcia-Roger E.M."/>
            <person name="Carmona M.J."/>
            <person name="Serra M."/>
            <person name="Gomez A."/>
        </authorList>
    </citation>
    <scope>NUCLEOTIDE SEQUENCE [LARGE SCALE GENOMIC DNA]</scope>
    <source>
        <strain evidence="2">HYR1</strain>
    </source>
</reference>
<keyword evidence="1" id="KW-0812">Transmembrane</keyword>
<accession>A0A3M7RJ16</accession>
<keyword evidence="1" id="KW-0472">Membrane</keyword>
<comment type="caution">
    <text evidence="2">The sequence shown here is derived from an EMBL/GenBank/DDBJ whole genome shotgun (WGS) entry which is preliminary data.</text>
</comment>
<keyword evidence="1" id="KW-1133">Transmembrane helix</keyword>
<proteinExistence type="predicted"/>
<organism evidence="2 3">
    <name type="scientific">Brachionus plicatilis</name>
    <name type="common">Marine rotifer</name>
    <name type="synonym">Brachionus muelleri</name>
    <dbReference type="NCBI Taxonomy" id="10195"/>
    <lineage>
        <taxon>Eukaryota</taxon>
        <taxon>Metazoa</taxon>
        <taxon>Spiralia</taxon>
        <taxon>Gnathifera</taxon>
        <taxon>Rotifera</taxon>
        <taxon>Eurotatoria</taxon>
        <taxon>Monogononta</taxon>
        <taxon>Pseudotrocha</taxon>
        <taxon>Ploima</taxon>
        <taxon>Brachionidae</taxon>
        <taxon>Brachionus</taxon>
    </lineage>
</organism>
<protein>
    <submittedName>
        <fullName evidence="2">Uncharacterized protein</fullName>
    </submittedName>
</protein>
<feature type="transmembrane region" description="Helical" evidence="1">
    <location>
        <begin position="49"/>
        <end position="66"/>
    </location>
</feature>
<keyword evidence="3" id="KW-1185">Reference proteome</keyword>
<gene>
    <name evidence="2" type="ORF">BpHYR1_042408</name>
</gene>
<name>A0A3M7RJ16_BRAPC</name>
<evidence type="ECO:0000313" key="2">
    <source>
        <dbReference type="EMBL" id="RNA23305.1"/>
    </source>
</evidence>